<proteinExistence type="predicted"/>
<dbReference type="EMBL" id="QWDM01000008">
    <property type="protein sequence ID" value="RUT69904.1"/>
    <property type="molecule type" value="Genomic_DNA"/>
</dbReference>
<sequence length="326" mass="35602">MLVPNRHADTEEYRYGFQGQEKDKELKGEGNSLNYTFRMHDPRIGRFFAIDPLTHDYPSNSPYAFSENDVISHVELEGLEKRPAIQGPIDGLINGILNFSGLDGLKLSTDEAKNGEEANKIMTKKKEAMHRTQNATKVVQKATYVTIGVGASPFIAGGIAEAGAAGLISEAGSYIWTSQTAGLTWGKAFWGMGTNGLSQWTANKFDWRKINGIEVGASAFGTYPSTIVGETFSFTWEDRAKGVTIPDSWDHAALQIGGGLFSTYFGDKMGGGPFKFGSGLTGTFVGQFYRESAVFGVETISNMVPKFADQFHPELLPEPEPVKKKK</sequence>
<protein>
    <recommendedName>
        <fullName evidence="3">RHS repeat-associated core domain-containing protein</fullName>
    </recommendedName>
</protein>
<dbReference type="InterPro" id="IPR022385">
    <property type="entry name" value="Rhs_assc_core"/>
</dbReference>
<accession>A0A434A6I1</accession>
<dbReference type="AlphaFoldDB" id="A0A434A6I1"/>
<keyword evidence="2" id="KW-1185">Reference proteome</keyword>
<name>A0A434A6I1_9FLAO</name>
<dbReference type="NCBIfam" id="TIGR03696">
    <property type="entry name" value="Rhs_assc_core"/>
    <property type="match status" value="1"/>
</dbReference>
<dbReference type="Proteomes" id="UP000288102">
    <property type="component" value="Unassembled WGS sequence"/>
</dbReference>
<evidence type="ECO:0008006" key="3">
    <source>
        <dbReference type="Google" id="ProtNLM"/>
    </source>
</evidence>
<organism evidence="1 2">
    <name type="scientific">Flavobacterium cupreum</name>
    <dbReference type="NCBI Taxonomy" id="2133766"/>
    <lineage>
        <taxon>Bacteria</taxon>
        <taxon>Pseudomonadati</taxon>
        <taxon>Bacteroidota</taxon>
        <taxon>Flavobacteriia</taxon>
        <taxon>Flavobacteriales</taxon>
        <taxon>Flavobacteriaceae</taxon>
        <taxon>Flavobacterium</taxon>
    </lineage>
</organism>
<dbReference type="Gene3D" id="2.180.10.10">
    <property type="entry name" value="RHS repeat-associated core"/>
    <property type="match status" value="1"/>
</dbReference>
<reference evidence="2" key="1">
    <citation type="journal article" date="2019" name="Syst. Appl. Microbiol.">
        <title>Flavobacterium circumlabens sp. nov. and Flavobacterium cupreum sp. nov., two psychrotrophic species isolated from Antarctic environmental samples.</title>
        <authorList>
            <person name="Kralova S."/>
            <person name="Busse H.-J."/>
            <person name="Svec P."/>
            <person name="Maslanova I."/>
            <person name="Stankova E."/>
            <person name="Bartak M."/>
            <person name="Sedlacek I."/>
        </authorList>
    </citation>
    <scope>NUCLEOTIDE SEQUENCE [LARGE SCALE GENOMIC DNA]</scope>
    <source>
        <strain evidence="2">CCM 8825</strain>
    </source>
</reference>
<gene>
    <name evidence="1" type="ORF">D0817_14920</name>
</gene>
<evidence type="ECO:0000313" key="1">
    <source>
        <dbReference type="EMBL" id="RUT69904.1"/>
    </source>
</evidence>
<comment type="caution">
    <text evidence="1">The sequence shown here is derived from an EMBL/GenBank/DDBJ whole genome shotgun (WGS) entry which is preliminary data.</text>
</comment>
<evidence type="ECO:0000313" key="2">
    <source>
        <dbReference type="Proteomes" id="UP000288102"/>
    </source>
</evidence>